<comment type="caution">
    <text evidence="6">The sequence shown here is derived from an EMBL/GenBank/DDBJ whole genome shotgun (WGS) entry which is preliminary data.</text>
</comment>
<dbReference type="PANTHER" id="PTHR43199">
    <property type="entry name" value="GLUTATHIONE HYDROLASE"/>
    <property type="match status" value="1"/>
</dbReference>
<dbReference type="Gene3D" id="1.10.246.130">
    <property type="match status" value="1"/>
</dbReference>
<evidence type="ECO:0000256" key="1">
    <source>
        <dbReference type="ARBA" id="ARBA00009381"/>
    </source>
</evidence>
<evidence type="ECO:0000256" key="4">
    <source>
        <dbReference type="ARBA" id="ARBA00023145"/>
    </source>
</evidence>
<dbReference type="InterPro" id="IPR043138">
    <property type="entry name" value="GGT_lsub"/>
</dbReference>
<dbReference type="InterPro" id="IPR029055">
    <property type="entry name" value="Ntn_hydrolases_N"/>
</dbReference>
<evidence type="ECO:0000313" key="6">
    <source>
        <dbReference type="EMBL" id="KGM18329.1"/>
    </source>
</evidence>
<dbReference type="GO" id="GO:0016787">
    <property type="term" value="F:hydrolase activity"/>
    <property type="evidence" value="ECO:0007669"/>
    <property type="project" value="UniProtKB-KW"/>
</dbReference>
<dbReference type="Pfam" id="PF01019">
    <property type="entry name" value="G_glu_transpept"/>
    <property type="match status" value="1"/>
</dbReference>
<dbReference type="EMBL" id="JRVJ01000017">
    <property type="protein sequence ID" value="KGM18329.1"/>
    <property type="molecule type" value="Genomic_DNA"/>
</dbReference>
<evidence type="ECO:0008006" key="8">
    <source>
        <dbReference type="Google" id="ProtNLM"/>
    </source>
</evidence>
<keyword evidence="7" id="KW-1185">Reference proteome</keyword>
<dbReference type="InterPro" id="IPR051792">
    <property type="entry name" value="GGT_bact"/>
</dbReference>
<keyword evidence="4" id="KW-0865">Zymogen</keyword>
<dbReference type="SUPFAM" id="SSF56235">
    <property type="entry name" value="N-terminal nucleophile aminohydrolases (Ntn hydrolases)"/>
    <property type="match status" value="1"/>
</dbReference>
<comment type="similarity">
    <text evidence="1">Belongs to the gamma-glutamyltransferase family.</text>
</comment>
<organism evidence="6 7">
    <name type="scientific">Corynebacterium auriscanis</name>
    <dbReference type="NCBI Taxonomy" id="99807"/>
    <lineage>
        <taxon>Bacteria</taxon>
        <taxon>Bacillati</taxon>
        <taxon>Actinomycetota</taxon>
        <taxon>Actinomycetes</taxon>
        <taxon>Mycobacteriales</taxon>
        <taxon>Corynebacteriaceae</taxon>
        <taxon>Corynebacterium</taxon>
    </lineage>
</organism>
<dbReference type="Gene3D" id="3.60.20.40">
    <property type="match status" value="1"/>
</dbReference>
<evidence type="ECO:0000256" key="5">
    <source>
        <dbReference type="SAM" id="MobiDB-lite"/>
    </source>
</evidence>
<reference evidence="6 7" key="1">
    <citation type="submission" date="2014-10" db="EMBL/GenBank/DDBJ databases">
        <title>Whole Genome sequence of Corynebacterium auriscanis strain CIP 106629.</title>
        <authorList>
            <person name="Hassan S.S."/>
            <person name="Jamal S.B."/>
            <person name="Tiwari S."/>
            <person name="Oliveira L.D.C."/>
            <person name="Souza F."/>
            <person name="Mariano D.C."/>
            <person name="Almeida S."/>
            <person name="Dorella F."/>
            <person name="Pereira F."/>
            <person name="Carvalho A."/>
            <person name="Leal C.A."/>
            <person name="Soares S.D.C."/>
            <person name="Figueiredo H.C."/>
            <person name="Silva A."/>
            <person name="Azevedo V.A."/>
        </authorList>
    </citation>
    <scope>NUCLEOTIDE SEQUENCE [LARGE SCALE GENOMIC DNA]</scope>
    <source>
        <strain evidence="6 7">CIP 106629</strain>
    </source>
</reference>
<evidence type="ECO:0000256" key="3">
    <source>
        <dbReference type="ARBA" id="ARBA00022801"/>
    </source>
</evidence>
<feature type="region of interest" description="Disordered" evidence="5">
    <location>
        <begin position="274"/>
        <end position="294"/>
    </location>
</feature>
<gene>
    <name evidence="6" type="ORF">MA47_08275</name>
</gene>
<proteinExistence type="inferred from homology"/>
<keyword evidence="2" id="KW-0808">Transferase</keyword>
<feature type="compositionally biased region" description="Polar residues" evidence="5">
    <location>
        <begin position="274"/>
        <end position="290"/>
    </location>
</feature>
<dbReference type="PANTHER" id="PTHR43199:SF1">
    <property type="entry name" value="GLUTATHIONE HYDROLASE PROENZYME"/>
    <property type="match status" value="1"/>
</dbReference>
<accession>A0A0A2DK93</accession>
<dbReference type="InterPro" id="IPR043137">
    <property type="entry name" value="GGT_ssub_C"/>
</dbReference>
<name>A0A0A2DK93_9CORY</name>
<feature type="region of interest" description="Disordered" evidence="5">
    <location>
        <begin position="502"/>
        <end position="585"/>
    </location>
</feature>
<dbReference type="AlphaFoldDB" id="A0A0A2DK93"/>
<dbReference type="PRINTS" id="PR01210">
    <property type="entry name" value="GGTRANSPTASE"/>
</dbReference>
<feature type="compositionally biased region" description="Basic and acidic residues" evidence="5">
    <location>
        <begin position="188"/>
        <end position="206"/>
    </location>
</feature>
<dbReference type="Proteomes" id="UP000030145">
    <property type="component" value="Unassembled WGS sequence"/>
</dbReference>
<protein>
    <recommendedName>
        <fullName evidence="8">Gamma-glutamyltransferase</fullName>
    </recommendedName>
</protein>
<feature type="compositionally biased region" description="Basic and acidic residues" evidence="5">
    <location>
        <begin position="525"/>
        <end position="535"/>
    </location>
</feature>
<feature type="region of interest" description="Disordered" evidence="5">
    <location>
        <begin position="187"/>
        <end position="214"/>
    </location>
</feature>
<dbReference type="GO" id="GO:0016740">
    <property type="term" value="F:transferase activity"/>
    <property type="evidence" value="ECO:0007669"/>
    <property type="project" value="UniProtKB-KW"/>
</dbReference>
<evidence type="ECO:0000256" key="2">
    <source>
        <dbReference type="ARBA" id="ARBA00022679"/>
    </source>
</evidence>
<keyword evidence="3" id="KW-0378">Hydrolase</keyword>
<sequence>MLAQGGTAADATFAAQMMLGLTEPQSSGPGGGAISVYYSAEENKLFSFDGTVNAPTEDTNNPDHAGAVARVGVPRTLELMRALHKDHGKLDKHELLQPVIDRATAGFTPSTRLREAVDSRPELFTSTHTQHLDYLRTLGNAGDGARVTNLAYAETIRRIASGESILDVGDSARDSLVAQIGEQTLDLQRAEDSASSKKTKKEDRVSQQKTLIGDWSAAEEQQATTRADEATCTDYRGKQVCGNSSPATGSVFVTQALNIISHLPENKVSGNSFFSTPTAKPNSNSSSGTVNGDGVSVNRELLSEVQRVVMANANTYMGDPRTAPRVAEEYVKAIVRNGDRAGKDAEDILNNRVKKEPEPHKLTDAAGDYNDFEEDGTSQISVKDRYGNVASTTTTLQKNFGAGIFIHGFFLNNSLDNFSSQQAEGERANTRRASAHPKTMMAPLILADGGRGFAALGSPGGSKIPSYVLKSVIGLVDLHLDPTAAVLRPNYGALTRSKVYVESEPPEGPGAPGSQGALEPSETPRTGKDHPDGRRTTASNDNTKARRVTAKADSGISIVATTGDALEGAADPRRSGLVLGGSKDA</sequence>
<evidence type="ECO:0000313" key="7">
    <source>
        <dbReference type="Proteomes" id="UP000030145"/>
    </source>
</evidence>